<gene>
    <name evidence="5" type="ORF">JOF42_001245</name>
</gene>
<evidence type="ECO:0000259" key="4">
    <source>
        <dbReference type="PROSITE" id="PS50043"/>
    </source>
</evidence>
<name>A0ABS4WNG1_9MICO</name>
<dbReference type="InterPro" id="IPR011990">
    <property type="entry name" value="TPR-like_helical_dom_sf"/>
</dbReference>
<dbReference type="InterPro" id="IPR000792">
    <property type="entry name" value="Tscrpt_reg_LuxR_C"/>
</dbReference>
<keyword evidence="3" id="KW-0804">Transcription</keyword>
<feature type="domain" description="HTH luxR-type" evidence="4">
    <location>
        <begin position="460"/>
        <end position="525"/>
    </location>
</feature>
<dbReference type="Proteomes" id="UP000703720">
    <property type="component" value="Unassembled WGS sequence"/>
</dbReference>
<evidence type="ECO:0000256" key="2">
    <source>
        <dbReference type="ARBA" id="ARBA00023125"/>
    </source>
</evidence>
<dbReference type="CDD" id="cd06170">
    <property type="entry name" value="LuxR_C_like"/>
    <property type="match status" value="1"/>
</dbReference>
<dbReference type="PROSITE" id="PS50043">
    <property type="entry name" value="HTH_LUXR_2"/>
    <property type="match status" value="1"/>
</dbReference>
<dbReference type="SMART" id="SM00421">
    <property type="entry name" value="HTH_LUXR"/>
    <property type="match status" value="1"/>
</dbReference>
<comment type="caution">
    <text evidence="5">The sequence shown here is derived from an EMBL/GenBank/DDBJ whole genome shotgun (WGS) entry which is preliminary data.</text>
</comment>
<organism evidence="5 6">
    <name type="scientific">Microbacterium phyllosphaerae</name>
    <dbReference type="NCBI Taxonomy" id="124798"/>
    <lineage>
        <taxon>Bacteria</taxon>
        <taxon>Bacillati</taxon>
        <taxon>Actinomycetota</taxon>
        <taxon>Actinomycetes</taxon>
        <taxon>Micrococcales</taxon>
        <taxon>Microbacteriaceae</taxon>
        <taxon>Microbacterium</taxon>
    </lineage>
</organism>
<accession>A0ABS4WNG1</accession>
<evidence type="ECO:0000256" key="1">
    <source>
        <dbReference type="ARBA" id="ARBA00023015"/>
    </source>
</evidence>
<dbReference type="Pfam" id="PF00196">
    <property type="entry name" value="GerE"/>
    <property type="match status" value="1"/>
</dbReference>
<dbReference type="PANTHER" id="PTHR44688:SF25">
    <property type="entry name" value="HTH LUXR-TYPE DOMAIN-CONTAINING PROTEIN"/>
    <property type="match status" value="1"/>
</dbReference>
<dbReference type="InterPro" id="IPR016032">
    <property type="entry name" value="Sig_transdc_resp-reg_C-effctor"/>
</dbReference>
<dbReference type="InterPro" id="IPR036388">
    <property type="entry name" value="WH-like_DNA-bd_sf"/>
</dbReference>
<dbReference type="PANTHER" id="PTHR44688">
    <property type="entry name" value="DNA-BINDING TRANSCRIPTIONAL ACTIVATOR DEVR_DOSR"/>
    <property type="match status" value="1"/>
</dbReference>
<dbReference type="Gene3D" id="1.10.10.10">
    <property type="entry name" value="Winged helix-like DNA-binding domain superfamily/Winged helix DNA-binding domain"/>
    <property type="match status" value="1"/>
</dbReference>
<keyword evidence="6" id="KW-1185">Reference proteome</keyword>
<protein>
    <submittedName>
        <fullName evidence="5">LuxR family maltose regulon positive regulatory protein</fullName>
    </submittedName>
</protein>
<dbReference type="SUPFAM" id="SSF46894">
    <property type="entry name" value="C-terminal effector domain of the bipartite response regulators"/>
    <property type="match status" value="1"/>
</dbReference>
<proteinExistence type="predicted"/>
<keyword evidence="1" id="KW-0805">Transcription regulation</keyword>
<sequence length="531" mass="56752">MNDATDAPSVGRISPLHALEQAIEAADWPAATSAVRDGWFVLAGPDAADAARELLDRVPPSALRGEPLLAMEFGILLNQTRFHRLRALRYFIMAVRAARSGRNTELNPVDRLMIRSSESAAFRLLGRTNLSVNAARAAMELAHALSDDDRASITELPRIFAVLGVSFHHGGLTSEALHAAALGLAEAPTTAPSNGMGALALLCGIHALRGDLAHAREHLEYARTGPWSDTQRNSYSGVFYRLAEAAIALEGFDAQTARSQLDRLLATTTGRHANEHWTTIVETQALTALVEGHPGRGLAELDEMVEFRGAEGSHRARARLARIRSLLQLALGNPDGAAGVLKRDVPDEATARIERARIALSLGQTGTALTELRAIAAEHLSTRQSAEAAAIDAAVLLRISPTPRRAGVVQRLGALLDRSQLRLPLALLPPSDLERVLEALGEAGFAHVASDSSLRSLLPDVEPGGMLSRRELAVLAQLVHTASISEIAAALVVSSNTVKSQVRSIYRKLGVSNREDAIAVALERHLLAPSE</sequence>
<dbReference type="Gene3D" id="1.25.40.10">
    <property type="entry name" value="Tetratricopeptide repeat domain"/>
    <property type="match status" value="1"/>
</dbReference>
<reference evidence="5 6" key="1">
    <citation type="submission" date="2021-03" db="EMBL/GenBank/DDBJ databases">
        <title>Sequencing the genomes of 1000 actinobacteria strains.</title>
        <authorList>
            <person name="Klenk H.-P."/>
        </authorList>
    </citation>
    <scope>NUCLEOTIDE SEQUENCE [LARGE SCALE GENOMIC DNA]</scope>
    <source>
        <strain evidence="5 6">DSM 13468</strain>
    </source>
</reference>
<dbReference type="RefSeq" id="WP_245340735.1">
    <property type="nucleotide sequence ID" value="NZ_BAAAIO010000001.1"/>
</dbReference>
<evidence type="ECO:0000313" key="6">
    <source>
        <dbReference type="Proteomes" id="UP000703720"/>
    </source>
</evidence>
<keyword evidence="2" id="KW-0238">DNA-binding</keyword>
<dbReference type="EMBL" id="JAGIOA010000001">
    <property type="protein sequence ID" value="MBP2377750.1"/>
    <property type="molecule type" value="Genomic_DNA"/>
</dbReference>
<evidence type="ECO:0000256" key="3">
    <source>
        <dbReference type="ARBA" id="ARBA00023163"/>
    </source>
</evidence>
<evidence type="ECO:0000313" key="5">
    <source>
        <dbReference type="EMBL" id="MBP2377750.1"/>
    </source>
</evidence>